<feature type="domain" description="RNase III" evidence="11">
    <location>
        <begin position="95"/>
        <end position="183"/>
    </location>
</feature>
<dbReference type="EMBL" id="CAWYQH010000097">
    <property type="protein sequence ID" value="CAK8683989.1"/>
    <property type="molecule type" value="Genomic_DNA"/>
</dbReference>
<dbReference type="Proteomes" id="UP001642483">
    <property type="component" value="Unassembled WGS sequence"/>
</dbReference>
<dbReference type="Pfam" id="PF22935">
    <property type="entry name" value="RM44_endonuclase"/>
    <property type="match status" value="1"/>
</dbReference>
<evidence type="ECO:0000256" key="2">
    <source>
        <dbReference type="ARBA" id="ARBA00022884"/>
    </source>
</evidence>
<evidence type="ECO:0000313" key="12">
    <source>
        <dbReference type="EMBL" id="CAK8683989.1"/>
    </source>
</evidence>
<evidence type="ECO:0000259" key="11">
    <source>
        <dbReference type="PROSITE" id="PS50142"/>
    </source>
</evidence>
<dbReference type="Gene3D" id="1.10.1520.10">
    <property type="entry name" value="Ribonuclease III domain"/>
    <property type="match status" value="1"/>
</dbReference>
<dbReference type="SUPFAM" id="SSF54768">
    <property type="entry name" value="dsRNA-binding domain-like"/>
    <property type="match status" value="1"/>
</dbReference>
<organism evidence="12 13">
    <name type="scientific">Clavelina lepadiformis</name>
    <name type="common">Light-bulb sea squirt</name>
    <name type="synonym">Ascidia lepadiformis</name>
    <dbReference type="NCBI Taxonomy" id="159417"/>
    <lineage>
        <taxon>Eukaryota</taxon>
        <taxon>Metazoa</taxon>
        <taxon>Chordata</taxon>
        <taxon>Tunicata</taxon>
        <taxon>Ascidiacea</taxon>
        <taxon>Aplousobranchia</taxon>
        <taxon>Clavelinidae</taxon>
        <taxon>Clavelina</taxon>
    </lineage>
</organism>
<dbReference type="InterPro" id="IPR055189">
    <property type="entry name" value="RM44_endonuclase"/>
</dbReference>
<keyword evidence="2 9" id="KW-0694">RNA-binding</keyword>
<reference evidence="12 13" key="1">
    <citation type="submission" date="2024-02" db="EMBL/GenBank/DDBJ databases">
        <authorList>
            <person name="Daric V."/>
            <person name="Darras S."/>
        </authorList>
    </citation>
    <scope>NUCLEOTIDE SEQUENCE [LARGE SCALE GENOMIC DNA]</scope>
</reference>
<comment type="subcellular location">
    <subcellularLocation>
        <location evidence="1">Mitochondrion</location>
    </subcellularLocation>
</comment>
<evidence type="ECO:0000313" key="13">
    <source>
        <dbReference type="Proteomes" id="UP001642483"/>
    </source>
</evidence>
<evidence type="ECO:0000256" key="4">
    <source>
        <dbReference type="ARBA" id="ARBA00022980"/>
    </source>
</evidence>
<name>A0ABP0FZM2_CLALP</name>
<comment type="caution">
    <text evidence="12">The sequence shown here is derived from an EMBL/GenBank/DDBJ whole genome shotgun (WGS) entry which is preliminary data.</text>
</comment>
<dbReference type="CDD" id="cd19874">
    <property type="entry name" value="DSRM_MRPL44"/>
    <property type="match status" value="1"/>
</dbReference>
<evidence type="ECO:0000256" key="8">
    <source>
        <dbReference type="ARBA" id="ARBA00035187"/>
    </source>
</evidence>
<feature type="domain" description="DRBM" evidence="10">
    <location>
        <begin position="240"/>
        <end position="310"/>
    </location>
</feature>
<dbReference type="Gene3D" id="3.30.160.20">
    <property type="match status" value="1"/>
</dbReference>
<dbReference type="PANTHER" id="PTHR11207">
    <property type="entry name" value="RIBONUCLEASE III"/>
    <property type="match status" value="1"/>
</dbReference>
<evidence type="ECO:0000256" key="5">
    <source>
        <dbReference type="ARBA" id="ARBA00023128"/>
    </source>
</evidence>
<evidence type="ECO:0000256" key="9">
    <source>
        <dbReference type="PROSITE-ProRule" id="PRU00266"/>
    </source>
</evidence>
<gene>
    <name evidence="12" type="ORF">CVLEPA_LOCUS14995</name>
</gene>
<accession>A0ABP0FZM2</accession>
<dbReference type="InterPro" id="IPR014720">
    <property type="entry name" value="dsRBD_dom"/>
</dbReference>
<keyword evidence="13" id="KW-1185">Reference proteome</keyword>
<evidence type="ECO:0000256" key="7">
    <source>
        <dbReference type="ARBA" id="ARBA00024034"/>
    </source>
</evidence>
<keyword evidence="6" id="KW-0687">Ribonucleoprotein</keyword>
<dbReference type="PANTHER" id="PTHR11207:SF5">
    <property type="entry name" value="LARGE RIBOSOMAL SUBUNIT PROTEIN ML44"/>
    <property type="match status" value="1"/>
</dbReference>
<keyword evidence="3" id="KW-0809">Transit peptide</keyword>
<dbReference type="SUPFAM" id="SSF69065">
    <property type="entry name" value="RNase III domain-like"/>
    <property type="match status" value="1"/>
</dbReference>
<proteinExistence type="inferred from homology"/>
<sequence>MLLTTRIVRDCPKRVASAIYWLNKKSPALSYSTNVGNSAIRTADENEGRPLRWKRVWALSMKRKKEIEGPDPPKPRSTLRCWNYKAELSAFQCRLHLNCSEQLLKDAFTEPLPDQDDNAESLSDYSDLQDCGRKFADEFVSHYISTAFPKLPSAGKQAVKSFLLDESHIAYLARNLGYEDLLQCVNFPPSDEVLCCSFLASVEAINRSGGPVAAGRFLLDFVIPQLVGKDILHDIWKPNDPMSLLVEELKKQSQPLPEARLVRQSGINTVTPVFFVALFSGKRFLSESGGESIPLAETDAAKQALKKKYQISINSKVAPMGHSVDDEFLAKLFEPLLGLYTENVNVKQNKNISVQP</sequence>
<dbReference type="PROSITE" id="PS50142">
    <property type="entry name" value="RNASE_3_2"/>
    <property type="match status" value="1"/>
</dbReference>
<evidence type="ECO:0000259" key="10">
    <source>
        <dbReference type="PROSITE" id="PS50137"/>
    </source>
</evidence>
<keyword evidence="5" id="KW-0496">Mitochondrion</keyword>
<dbReference type="PROSITE" id="PS50137">
    <property type="entry name" value="DS_RBD"/>
    <property type="match status" value="1"/>
</dbReference>
<evidence type="ECO:0000256" key="3">
    <source>
        <dbReference type="ARBA" id="ARBA00022946"/>
    </source>
</evidence>
<protein>
    <recommendedName>
        <fullName evidence="8">Large ribosomal subunit protein mL44</fullName>
    </recommendedName>
</protein>
<dbReference type="InterPro" id="IPR036389">
    <property type="entry name" value="RNase_III_sf"/>
</dbReference>
<evidence type="ECO:0000256" key="6">
    <source>
        <dbReference type="ARBA" id="ARBA00023274"/>
    </source>
</evidence>
<evidence type="ECO:0000256" key="1">
    <source>
        <dbReference type="ARBA" id="ARBA00004173"/>
    </source>
</evidence>
<dbReference type="InterPro" id="IPR044444">
    <property type="entry name" value="Ribosomal_mL44_DSRM_metazoa"/>
</dbReference>
<comment type="similarity">
    <text evidence="7">Belongs to the ribonuclease III family. Mitochondrion-specific ribosomal protein mL44 subfamily.</text>
</comment>
<dbReference type="Pfam" id="PF22892">
    <property type="entry name" value="DSRM_MRPL44"/>
    <property type="match status" value="1"/>
</dbReference>
<dbReference type="InterPro" id="IPR000999">
    <property type="entry name" value="RNase_III_dom"/>
</dbReference>
<keyword evidence="4" id="KW-0689">Ribosomal protein</keyword>